<dbReference type="AlphaFoldDB" id="A0A9N7Y8A8"/>
<evidence type="ECO:0000313" key="1">
    <source>
        <dbReference type="EMBL" id="CAB1416432.1"/>
    </source>
</evidence>
<proteinExistence type="predicted"/>
<dbReference type="EMBL" id="CADEAL010000208">
    <property type="protein sequence ID" value="CAB1416432.1"/>
    <property type="molecule type" value="Genomic_DNA"/>
</dbReference>
<dbReference type="Proteomes" id="UP001153269">
    <property type="component" value="Unassembled WGS sequence"/>
</dbReference>
<reference evidence="1" key="1">
    <citation type="submission" date="2020-03" db="EMBL/GenBank/DDBJ databases">
        <authorList>
            <person name="Weist P."/>
        </authorList>
    </citation>
    <scope>NUCLEOTIDE SEQUENCE</scope>
</reference>
<sequence>MINILSHQPFPASYHGKSLPAPPLHAILAQLYLLPSIPPSFFPSILFSGISAPHASPYPLSHLSTGVVFTSMNRPVLIAVPHVPSMQAATLSRLPRGRRVPKMETEREERSSIYIMKVESGSSGRCIQTTRHLFDSITSNIIVPDG</sequence>
<protein>
    <submittedName>
        <fullName evidence="1">Uncharacterized protein</fullName>
    </submittedName>
</protein>
<organism evidence="1 2">
    <name type="scientific">Pleuronectes platessa</name>
    <name type="common">European plaice</name>
    <dbReference type="NCBI Taxonomy" id="8262"/>
    <lineage>
        <taxon>Eukaryota</taxon>
        <taxon>Metazoa</taxon>
        <taxon>Chordata</taxon>
        <taxon>Craniata</taxon>
        <taxon>Vertebrata</taxon>
        <taxon>Euteleostomi</taxon>
        <taxon>Actinopterygii</taxon>
        <taxon>Neopterygii</taxon>
        <taxon>Teleostei</taxon>
        <taxon>Neoteleostei</taxon>
        <taxon>Acanthomorphata</taxon>
        <taxon>Carangaria</taxon>
        <taxon>Pleuronectiformes</taxon>
        <taxon>Pleuronectoidei</taxon>
        <taxon>Pleuronectidae</taxon>
        <taxon>Pleuronectes</taxon>
    </lineage>
</organism>
<comment type="caution">
    <text evidence="1">The sequence shown here is derived from an EMBL/GenBank/DDBJ whole genome shotgun (WGS) entry which is preliminary data.</text>
</comment>
<gene>
    <name evidence="1" type="ORF">PLEPLA_LOCUS4223</name>
</gene>
<evidence type="ECO:0000313" key="2">
    <source>
        <dbReference type="Proteomes" id="UP001153269"/>
    </source>
</evidence>
<name>A0A9N7Y8A8_PLEPL</name>
<accession>A0A9N7Y8A8</accession>
<keyword evidence="2" id="KW-1185">Reference proteome</keyword>